<dbReference type="AlphaFoldDB" id="A0AAD5IAI2"/>
<protein>
    <submittedName>
        <fullName evidence="1">Uncharacterized protein</fullName>
    </submittedName>
</protein>
<evidence type="ECO:0000313" key="2">
    <source>
        <dbReference type="Proteomes" id="UP001064489"/>
    </source>
</evidence>
<accession>A0AAD5IAI2</accession>
<evidence type="ECO:0000313" key="1">
    <source>
        <dbReference type="EMBL" id="KAI9154371.1"/>
    </source>
</evidence>
<reference evidence="1" key="1">
    <citation type="journal article" date="2022" name="Plant J.">
        <title>Strategies of tolerance reflected in two North American maple genomes.</title>
        <authorList>
            <person name="McEvoy S.L."/>
            <person name="Sezen U.U."/>
            <person name="Trouern-Trend A."/>
            <person name="McMahon S.M."/>
            <person name="Schaberg P.G."/>
            <person name="Yang J."/>
            <person name="Wegrzyn J.L."/>
            <person name="Swenson N.G."/>
        </authorList>
    </citation>
    <scope>NUCLEOTIDE SEQUENCE</scope>
    <source>
        <strain evidence="1">91603</strain>
    </source>
</reference>
<reference evidence="1" key="2">
    <citation type="submission" date="2023-02" db="EMBL/GenBank/DDBJ databases">
        <authorList>
            <person name="Swenson N.G."/>
            <person name="Wegrzyn J.L."/>
            <person name="Mcevoy S.L."/>
        </authorList>
    </citation>
    <scope>NUCLEOTIDE SEQUENCE</scope>
    <source>
        <strain evidence="1">91603</strain>
        <tissue evidence="1">Leaf</tissue>
    </source>
</reference>
<gene>
    <name evidence="1" type="ORF">LWI28_025233</name>
</gene>
<organism evidence="1 2">
    <name type="scientific">Acer negundo</name>
    <name type="common">Box elder</name>
    <dbReference type="NCBI Taxonomy" id="4023"/>
    <lineage>
        <taxon>Eukaryota</taxon>
        <taxon>Viridiplantae</taxon>
        <taxon>Streptophyta</taxon>
        <taxon>Embryophyta</taxon>
        <taxon>Tracheophyta</taxon>
        <taxon>Spermatophyta</taxon>
        <taxon>Magnoliopsida</taxon>
        <taxon>eudicotyledons</taxon>
        <taxon>Gunneridae</taxon>
        <taxon>Pentapetalae</taxon>
        <taxon>rosids</taxon>
        <taxon>malvids</taxon>
        <taxon>Sapindales</taxon>
        <taxon>Sapindaceae</taxon>
        <taxon>Hippocastanoideae</taxon>
        <taxon>Acereae</taxon>
        <taxon>Acer</taxon>
    </lineage>
</organism>
<comment type="caution">
    <text evidence="1">The sequence shown here is derived from an EMBL/GenBank/DDBJ whole genome shotgun (WGS) entry which is preliminary data.</text>
</comment>
<proteinExistence type="predicted"/>
<dbReference type="EMBL" id="JAJSOW010000108">
    <property type="protein sequence ID" value="KAI9154371.1"/>
    <property type="molecule type" value="Genomic_DNA"/>
</dbReference>
<sequence length="106" mass="11480">MNLFDLVMVSESHQQALKIEKTVTRQSGGGLLSGSSIGIVGKTVGSNGNASSRASKSECKRLGRRVLIAETEKEEEADVRDELQFDEDEVANEDWVEGDVGPLLMV</sequence>
<dbReference type="Proteomes" id="UP001064489">
    <property type="component" value="Chromosome 11"/>
</dbReference>
<name>A0AAD5IAI2_ACENE</name>
<keyword evidence="2" id="KW-1185">Reference proteome</keyword>